<dbReference type="OrthoDB" id="7299295at2"/>
<sequence length="327" mass="38121">MLPIVFIHSGYQSYLEYSLRQCRLANPESAVYVLGDDANKNRFPFVTHVPIASLNAEKSDRFSRHYVHRSTNPEWYERLCFVRWFYVLAFMEQHQLDAVFVADSDVMLYKNLGQYAAWKNRSANQQSAYCLAEYPTANPYSWLASAHSSFWTRQGIADFCDYLLATYQTTDSQARLEEKWQYHQQNRQAGGVSDMALLYLYATDHPDRVINLLKPSATPEHSTPEVFDLNISIASNRLADEFELDNNNLKKATWKSSNYEGYNRVLNQNCIFNSLHFQGLSKQFIHRYYRGTDLRLHRLGQELAQRFSPVLKSVHRLKNGLKRLLTT</sequence>
<dbReference type="EMBL" id="WJXZ01000014">
    <property type="protein sequence ID" value="MRS65093.1"/>
    <property type="molecule type" value="Genomic_DNA"/>
</dbReference>
<evidence type="ECO:0000313" key="1">
    <source>
        <dbReference type="EMBL" id="MRS65093.1"/>
    </source>
</evidence>
<organism evidence="1 2">
    <name type="scientific">Larkinella terrae</name>
    <dbReference type="NCBI Taxonomy" id="2025311"/>
    <lineage>
        <taxon>Bacteria</taxon>
        <taxon>Pseudomonadati</taxon>
        <taxon>Bacteroidota</taxon>
        <taxon>Cytophagia</taxon>
        <taxon>Cytophagales</taxon>
        <taxon>Spirosomataceae</taxon>
        <taxon>Larkinella</taxon>
    </lineage>
</organism>
<keyword evidence="2" id="KW-1185">Reference proteome</keyword>
<reference evidence="1 2" key="1">
    <citation type="journal article" date="2018" name="Antonie Van Leeuwenhoek">
        <title>Larkinella terrae sp. nov., isolated from soil on Jeju Island, South Korea.</title>
        <authorList>
            <person name="Ten L.N."/>
            <person name="Jeon J."/>
            <person name="Park S.J."/>
            <person name="Park S."/>
            <person name="Lee S.Y."/>
            <person name="Kim M.K."/>
            <person name="Jung H.Y."/>
        </authorList>
    </citation>
    <scope>NUCLEOTIDE SEQUENCE [LARGE SCALE GENOMIC DNA]</scope>
    <source>
        <strain evidence="1 2">KCTC 52001</strain>
    </source>
</reference>
<name>A0A7K0ETF5_9BACT</name>
<dbReference type="AlphaFoldDB" id="A0A7K0ETF5"/>
<dbReference type="Proteomes" id="UP000441754">
    <property type="component" value="Unassembled WGS sequence"/>
</dbReference>
<dbReference type="RefSeq" id="WP_154178375.1">
    <property type="nucleotide sequence ID" value="NZ_WJXZ01000014.1"/>
</dbReference>
<evidence type="ECO:0008006" key="3">
    <source>
        <dbReference type="Google" id="ProtNLM"/>
    </source>
</evidence>
<protein>
    <recommendedName>
        <fullName evidence="3">Nucleotide-diphospho-sugar transferase</fullName>
    </recommendedName>
</protein>
<accession>A0A7K0ETF5</accession>
<gene>
    <name evidence="1" type="ORF">GJJ30_27590</name>
</gene>
<proteinExistence type="predicted"/>
<evidence type="ECO:0000313" key="2">
    <source>
        <dbReference type="Proteomes" id="UP000441754"/>
    </source>
</evidence>
<comment type="caution">
    <text evidence="1">The sequence shown here is derived from an EMBL/GenBank/DDBJ whole genome shotgun (WGS) entry which is preliminary data.</text>
</comment>